<accession>A0ABM7Q6B0</accession>
<evidence type="ECO:0000256" key="1">
    <source>
        <dbReference type="SAM" id="Phobius"/>
    </source>
</evidence>
<dbReference type="InterPro" id="IPR032307">
    <property type="entry name" value="PepSY_TM-like_2"/>
</dbReference>
<organism evidence="2 3">
    <name type="scientific">Noviluteimonas caseinilytica</name>
    <dbReference type="NCBI Taxonomy" id="2675101"/>
    <lineage>
        <taxon>Bacteria</taxon>
        <taxon>Pseudomonadati</taxon>
        <taxon>Pseudomonadota</taxon>
        <taxon>Gammaproteobacteria</taxon>
        <taxon>Lysobacterales</taxon>
        <taxon>Lysobacteraceae</taxon>
        <taxon>Noviluteimonas</taxon>
    </lineage>
</organism>
<keyword evidence="1" id="KW-1133">Transmembrane helix</keyword>
<dbReference type="PANTHER" id="PTHR40115:SF1">
    <property type="entry name" value="INNER MEMBRANE PROTEIN WITH PEPSY TM HELIX"/>
    <property type="match status" value="1"/>
</dbReference>
<dbReference type="Proteomes" id="UP000681317">
    <property type="component" value="Chromosome"/>
</dbReference>
<feature type="transmembrane region" description="Helical" evidence="1">
    <location>
        <begin position="34"/>
        <end position="56"/>
    </location>
</feature>
<name>A0ABM7Q6B0_9GAMM</name>
<dbReference type="PANTHER" id="PTHR40115">
    <property type="entry name" value="INNER MEMBRANE PROTEIN WITH PEPSY TM HELIX"/>
    <property type="match status" value="1"/>
</dbReference>
<protein>
    <submittedName>
        <fullName evidence="2">Uncharacterized protein</fullName>
    </submittedName>
</protein>
<evidence type="ECO:0000313" key="2">
    <source>
        <dbReference type="EMBL" id="BCT92858.1"/>
    </source>
</evidence>
<reference evidence="2 3" key="1">
    <citation type="submission" date="2021-03" db="EMBL/GenBank/DDBJ databases">
        <title>Complete Genome Sequences of Two Lysobacter Strains Isolated from Sea Water (Lysobacter caseinilyticus) and Soil (Lysobacter helvus) in South Korea.</title>
        <authorList>
            <person name="Watanabe Y."/>
            <person name="Arakawa K."/>
        </authorList>
    </citation>
    <scope>NUCLEOTIDE SEQUENCE [LARGE SCALE GENOMIC DNA]</scope>
    <source>
        <strain evidence="2 3">KVB24</strain>
    </source>
</reference>
<proteinExistence type="predicted"/>
<keyword evidence="1" id="KW-0472">Membrane</keyword>
<dbReference type="EMBL" id="AP024545">
    <property type="protein sequence ID" value="BCT92858.1"/>
    <property type="molecule type" value="Genomic_DNA"/>
</dbReference>
<evidence type="ECO:0000313" key="3">
    <source>
        <dbReference type="Proteomes" id="UP000681317"/>
    </source>
</evidence>
<keyword evidence="3" id="KW-1185">Reference proteome</keyword>
<keyword evidence="1" id="KW-0812">Transmembrane</keyword>
<dbReference type="Pfam" id="PF16357">
    <property type="entry name" value="PepSY_TM_like_2"/>
    <property type="match status" value="1"/>
</dbReference>
<gene>
    <name evidence="2" type="ORF">LYSCAS_18820</name>
</gene>
<dbReference type="RefSeq" id="WP_213433820.1">
    <property type="nucleotide sequence ID" value="NZ_AP024545.1"/>
</dbReference>
<feature type="transmembrane region" description="Helical" evidence="1">
    <location>
        <begin position="68"/>
        <end position="87"/>
    </location>
</feature>
<sequence length="88" mass="9380">MDYVPGDATTEVKHTQHTLLAAFNRLHKGVGGGLGWRLLADSFALCMMLLGLSGLYMWARGRSLREMAVSVLGVSVAALALVLVPALL</sequence>